<feature type="coiled-coil region" evidence="3">
    <location>
        <begin position="75"/>
        <end position="104"/>
    </location>
</feature>
<dbReference type="AlphaFoldDB" id="A0ABD1AWW1"/>
<dbReference type="Pfam" id="PF05266">
    <property type="entry name" value="DUF724"/>
    <property type="match status" value="1"/>
</dbReference>
<sequence>MFVVGMVYTFFGLLDEVKLLQYDNRITSLLRLHCSFAKLEKHGFDVKVPQARISKLFPLRDTKSKKIEELEGIKKVTAEKMSEKVENQRKILELQRMIEEVDKEISRSK</sequence>
<evidence type="ECO:0000256" key="3">
    <source>
        <dbReference type="SAM" id="Coils"/>
    </source>
</evidence>
<evidence type="ECO:0000256" key="2">
    <source>
        <dbReference type="ARBA" id="ARBA00022604"/>
    </source>
</evidence>
<gene>
    <name evidence="4" type="ORF">V5N11_005270</name>
</gene>
<evidence type="ECO:0000313" key="4">
    <source>
        <dbReference type="EMBL" id="KAL1206115.1"/>
    </source>
</evidence>
<proteinExistence type="predicted"/>
<keyword evidence="3" id="KW-0175">Coiled coil</keyword>
<dbReference type="InterPro" id="IPR007930">
    <property type="entry name" value="DUF724"/>
</dbReference>
<comment type="caution">
    <text evidence="4">The sequence shown here is derived from an EMBL/GenBank/DDBJ whole genome shotgun (WGS) entry which is preliminary data.</text>
</comment>
<protein>
    <submittedName>
        <fullName evidence="4">DUF724 domain-containing protein 8</fullName>
    </submittedName>
</protein>
<dbReference type="EMBL" id="JBANAX010000508">
    <property type="protein sequence ID" value="KAL1206115.1"/>
    <property type="molecule type" value="Genomic_DNA"/>
</dbReference>
<name>A0ABD1AWW1_CARAN</name>
<keyword evidence="5" id="KW-1185">Reference proteome</keyword>
<keyword evidence="1" id="KW-0813">Transport</keyword>
<accession>A0ABD1AWW1</accession>
<evidence type="ECO:0000256" key="1">
    <source>
        <dbReference type="ARBA" id="ARBA00022448"/>
    </source>
</evidence>
<organism evidence="4 5">
    <name type="scientific">Cardamine amara subsp. amara</name>
    <dbReference type="NCBI Taxonomy" id="228776"/>
    <lineage>
        <taxon>Eukaryota</taxon>
        <taxon>Viridiplantae</taxon>
        <taxon>Streptophyta</taxon>
        <taxon>Embryophyta</taxon>
        <taxon>Tracheophyta</taxon>
        <taxon>Spermatophyta</taxon>
        <taxon>Magnoliopsida</taxon>
        <taxon>eudicotyledons</taxon>
        <taxon>Gunneridae</taxon>
        <taxon>Pentapetalae</taxon>
        <taxon>rosids</taxon>
        <taxon>malvids</taxon>
        <taxon>Brassicales</taxon>
        <taxon>Brassicaceae</taxon>
        <taxon>Cardamineae</taxon>
        <taxon>Cardamine</taxon>
    </lineage>
</organism>
<keyword evidence="2" id="KW-0341">Growth regulation</keyword>
<reference evidence="4 5" key="1">
    <citation type="submission" date="2024-04" db="EMBL/GenBank/DDBJ databases">
        <title>Genome assembly C_amara_ONT_v2.</title>
        <authorList>
            <person name="Yant L."/>
            <person name="Moore C."/>
            <person name="Slenker M."/>
        </authorList>
    </citation>
    <scope>NUCLEOTIDE SEQUENCE [LARGE SCALE GENOMIC DNA]</scope>
    <source>
        <tissue evidence="4">Leaf</tissue>
    </source>
</reference>
<evidence type="ECO:0000313" key="5">
    <source>
        <dbReference type="Proteomes" id="UP001558713"/>
    </source>
</evidence>
<dbReference type="Proteomes" id="UP001558713">
    <property type="component" value="Unassembled WGS sequence"/>
</dbReference>